<protein>
    <submittedName>
        <fullName evidence="2">Kinesin light chain-like protein</fullName>
    </submittedName>
</protein>
<keyword evidence="3" id="KW-1185">Reference proteome</keyword>
<reference evidence="3" key="1">
    <citation type="journal article" date="2017" name="Environ. Microbiol. Rep.">
        <title>Genetic Diversity of Marine Anaerobic Ammonium-Oxidizing Bacteria as Revealed by Genomic and Proteomic Analyses of 'Candidatus Scalindua japonica'.</title>
        <authorList>
            <person name="Oshiki M."/>
            <person name="Mizuto K."/>
            <person name="Kimura Z."/>
            <person name="Kindaichi T."/>
            <person name="Satoh H."/>
            <person name="Okabe S."/>
        </authorList>
    </citation>
    <scope>NUCLEOTIDE SEQUENCE [LARGE SCALE GENOMIC DNA]</scope>
    <source>
        <strain evidence="3">husup-a2</strain>
    </source>
</reference>
<dbReference type="RefSeq" id="WP_096892482.1">
    <property type="nucleotide sequence ID" value="NZ_BAOS01000003.1"/>
</dbReference>
<dbReference type="EMBL" id="BAOS01000003">
    <property type="protein sequence ID" value="GAX59345.1"/>
    <property type="molecule type" value="Genomic_DNA"/>
</dbReference>
<evidence type="ECO:0000256" key="1">
    <source>
        <dbReference type="SAM" id="Phobius"/>
    </source>
</evidence>
<feature type="transmembrane region" description="Helical" evidence="1">
    <location>
        <begin position="12"/>
        <end position="32"/>
    </location>
</feature>
<dbReference type="AlphaFoldDB" id="A0A286TU12"/>
<dbReference type="Proteomes" id="UP000218542">
    <property type="component" value="Unassembled WGS sequence"/>
</dbReference>
<organism evidence="2 3">
    <name type="scientific">Candidatus Scalindua japonica</name>
    <dbReference type="NCBI Taxonomy" id="1284222"/>
    <lineage>
        <taxon>Bacteria</taxon>
        <taxon>Pseudomonadati</taxon>
        <taxon>Planctomycetota</taxon>
        <taxon>Candidatus Brocadiia</taxon>
        <taxon>Candidatus Brocadiales</taxon>
        <taxon>Candidatus Scalinduaceae</taxon>
        <taxon>Candidatus Scalindua</taxon>
    </lineage>
</organism>
<proteinExistence type="predicted"/>
<dbReference type="OrthoDB" id="242611at2"/>
<accession>A0A286TU12</accession>
<evidence type="ECO:0000313" key="3">
    <source>
        <dbReference type="Proteomes" id="UP000218542"/>
    </source>
</evidence>
<comment type="caution">
    <text evidence="2">The sequence shown here is derived from an EMBL/GenBank/DDBJ whole genome shotgun (WGS) entry which is preliminary data.</text>
</comment>
<keyword evidence="1" id="KW-1133">Transmembrane helix</keyword>
<evidence type="ECO:0000313" key="2">
    <source>
        <dbReference type="EMBL" id="GAX59345.1"/>
    </source>
</evidence>
<keyword evidence="1" id="KW-0472">Membrane</keyword>
<sequence length="495" mass="57923">MDEKKESKSSLPLPALLLISVFIAGGVVKYIAPMDSMRPSHNRRNVETQFGDERVLSRMWQDPLQTVDQYIKRQKKEERIAVNNPQPLGFKESPLLILPVFTGSGNSAEDSEVRLRSRYALLSALHTAGYKSKNASHIGAFNLKEFRELYLREKYKDDWSRYDQDAFIPFEWFVPDPFMVTSFVGKQNKKLTEYKSILVIWLSERYFNDEIICQLKYLHDYLFNLFKCKEDDELCFKIIGPTNSTLLEKMLSEAEKGSLFMTSCDISNWKHLLKFIKNDKKVLRRELLISKLNYYPYEKIKNIDDVNQLDDKMKNNILDAFNEIKDDLSFYKNNKDEIDNTSIMHKSSIQDKFKKLKADKILDKSGKLLIEKDDLTNPQKWDIERFNVAILKQLYEQKGKTMHMYSPWSTAEPFFMSNSDFREKKVGGSQEIVEIMRDPSLILEGNIDWESLLDKIKKGSNKIENNTLNRGMKILESKLNADQLENIKKKKIQTN</sequence>
<name>A0A286TU12_9BACT</name>
<keyword evidence="1" id="KW-0812">Transmembrane</keyword>
<gene>
    <name evidence="2" type="ORF">SCALIN_C03_0002</name>
</gene>